<sequence length="260" mass="29185">MAKTQEHRIVMMAGPVRSTRIIYHALKSSLDIKAVIIEKQVSRYRFLTRRAKKLGYWNVIGQILFRSIVVPCLKAASVKRAREIMDHYGLSDENIPECVIRRVASVNANETTAILKELSPDVVIVNGTRIISKSVLNSVPAKFINMHAGITPLYRGVHGAYWAMVQGDYEACGVTVHLVDAGIDTGAVLEQALIPFGRADNFTTYPLLQLAVGIPLLKGAVQAALEDRLEPKPGAKGVSRIWSHPTLWEYLRWWWFRRVK</sequence>
<dbReference type="InterPro" id="IPR036477">
    <property type="entry name" value="Formyl_transf_N_sf"/>
</dbReference>
<evidence type="ECO:0000256" key="2">
    <source>
        <dbReference type="ARBA" id="ARBA00012254"/>
    </source>
</evidence>
<dbReference type="Gene3D" id="3.40.50.170">
    <property type="entry name" value="Formyl transferase, N-terminal domain"/>
    <property type="match status" value="1"/>
</dbReference>
<feature type="domain" description="Formyl transferase N-terminal" evidence="5">
    <location>
        <begin position="102"/>
        <end position="196"/>
    </location>
</feature>
<keyword evidence="3 6" id="KW-0808">Transferase</keyword>
<dbReference type="SUPFAM" id="SSF53328">
    <property type="entry name" value="Formyltransferase"/>
    <property type="match status" value="1"/>
</dbReference>
<proteinExistence type="predicted"/>
<evidence type="ECO:0000256" key="1">
    <source>
        <dbReference type="ARBA" id="ARBA00005054"/>
    </source>
</evidence>
<evidence type="ECO:0000256" key="3">
    <source>
        <dbReference type="ARBA" id="ARBA00022679"/>
    </source>
</evidence>
<dbReference type="EMBL" id="QMNG01000105">
    <property type="protein sequence ID" value="RLC35911.1"/>
    <property type="molecule type" value="Genomic_DNA"/>
</dbReference>
<comment type="caution">
    <text evidence="6">The sequence shown here is derived from an EMBL/GenBank/DDBJ whole genome shotgun (WGS) entry which is preliminary data.</text>
</comment>
<dbReference type="AlphaFoldDB" id="A0A420ZB22"/>
<dbReference type="Pfam" id="PF00551">
    <property type="entry name" value="Formyl_trans_N"/>
    <property type="match status" value="1"/>
</dbReference>
<evidence type="ECO:0000256" key="4">
    <source>
        <dbReference type="ARBA" id="ARBA00022755"/>
    </source>
</evidence>
<reference evidence="6 7" key="1">
    <citation type="submission" date="2018-06" db="EMBL/GenBank/DDBJ databases">
        <title>Extensive metabolic versatility and redundancy in microbially diverse, dynamic hydrothermal sediments.</title>
        <authorList>
            <person name="Dombrowski N."/>
            <person name="Teske A."/>
            <person name="Baker B.J."/>
        </authorList>
    </citation>
    <scope>NUCLEOTIDE SEQUENCE [LARGE SCALE GENOMIC DNA]</scope>
    <source>
        <strain evidence="6">B79_G16</strain>
    </source>
</reference>
<evidence type="ECO:0000313" key="7">
    <source>
        <dbReference type="Proteomes" id="UP000281261"/>
    </source>
</evidence>
<dbReference type="Proteomes" id="UP000281261">
    <property type="component" value="Unassembled WGS sequence"/>
</dbReference>
<comment type="pathway">
    <text evidence="1">Purine metabolism; IMP biosynthesis via de novo pathway; N(2)-formyl-N(1)-(5-phospho-D-ribosyl)glycinamide from N(1)-(5-phospho-D-ribosyl)glycinamide (10-formyl THF route): step 1/1.</text>
</comment>
<dbReference type="PANTHER" id="PTHR43369">
    <property type="entry name" value="PHOSPHORIBOSYLGLYCINAMIDE FORMYLTRANSFERASE"/>
    <property type="match status" value="1"/>
</dbReference>
<keyword evidence="4" id="KW-0658">Purine biosynthesis</keyword>
<dbReference type="GO" id="GO:0004644">
    <property type="term" value="F:phosphoribosylglycinamide formyltransferase activity"/>
    <property type="evidence" value="ECO:0007669"/>
    <property type="project" value="UniProtKB-EC"/>
</dbReference>
<accession>A0A420ZB22</accession>
<dbReference type="EC" id="2.1.2.2" evidence="2"/>
<name>A0A420ZB22_UNCK3</name>
<evidence type="ECO:0000313" key="6">
    <source>
        <dbReference type="EMBL" id="RLC35911.1"/>
    </source>
</evidence>
<dbReference type="CDD" id="cd08653">
    <property type="entry name" value="FMT_core_like_3"/>
    <property type="match status" value="1"/>
</dbReference>
<evidence type="ECO:0000259" key="5">
    <source>
        <dbReference type="Pfam" id="PF00551"/>
    </source>
</evidence>
<dbReference type="GO" id="GO:0005829">
    <property type="term" value="C:cytosol"/>
    <property type="evidence" value="ECO:0007669"/>
    <property type="project" value="TreeGrafter"/>
</dbReference>
<dbReference type="InterPro" id="IPR002376">
    <property type="entry name" value="Formyl_transf_N"/>
</dbReference>
<gene>
    <name evidence="6" type="ORF">DRH29_05550</name>
</gene>
<dbReference type="PANTHER" id="PTHR43369:SF2">
    <property type="entry name" value="PHOSPHORIBOSYLGLYCINAMIDE FORMYLTRANSFERASE"/>
    <property type="match status" value="1"/>
</dbReference>
<dbReference type="GO" id="GO:0006189">
    <property type="term" value="P:'de novo' IMP biosynthetic process"/>
    <property type="evidence" value="ECO:0007669"/>
    <property type="project" value="TreeGrafter"/>
</dbReference>
<protein>
    <recommendedName>
        <fullName evidence="2">phosphoribosylglycinamide formyltransferase 1</fullName>
        <ecNumber evidence="2">2.1.2.2</ecNumber>
    </recommendedName>
</protein>
<organism evidence="6 7">
    <name type="scientific">candidate division Kazan bacterium</name>
    <dbReference type="NCBI Taxonomy" id="2202143"/>
    <lineage>
        <taxon>Bacteria</taxon>
        <taxon>Bacteria division Kazan-3B-28</taxon>
    </lineage>
</organism>